<dbReference type="KEGG" id="aps:CFPG_586"/>
<dbReference type="Proteomes" id="UP000000723">
    <property type="component" value="Chromosome"/>
</dbReference>
<dbReference type="OrthoDB" id="9793681at2"/>
<gene>
    <name evidence="2" type="primary">rsfS</name>
    <name evidence="3" type="ordered locus">CFPG_586</name>
</gene>
<name>B6YRM7_AZOPC</name>
<comment type="subcellular location">
    <subcellularLocation>
        <location evidence="2">Cytoplasm</location>
    </subcellularLocation>
</comment>
<protein>
    <recommendedName>
        <fullName evidence="2">Ribosomal silencing factor RsfS</fullName>
    </recommendedName>
</protein>
<dbReference type="GO" id="GO:0043023">
    <property type="term" value="F:ribosomal large subunit binding"/>
    <property type="evidence" value="ECO:0007669"/>
    <property type="project" value="TreeGrafter"/>
</dbReference>
<dbReference type="AlphaFoldDB" id="B6YRM7"/>
<dbReference type="GO" id="GO:0042256">
    <property type="term" value="P:cytosolic ribosome assembly"/>
    <property type="evidence" value="ECO:0007669"/>
    <property type="project" value="UniProtKB-UniRule"/>
</dbReference>
<keyword evidence="2" id="KW-0678">Repressor</keyword>
<accession>B6YRM7</accession>
<keyword evidence="2" id="KW-0963">Cytoplasm</keyword>
<dbReference type="EMBL" id="AP010656">
    <property type="protein sequence ID" value="BAG83849.1"/>
    <property type="molecule type" value="Genomic_DNA"/>
</dbReference>
<proteinExistence type="inferred from homology"/>
<comment type="subunit">
    <text evidence="2">Interacts with ribosomal protein uL14 (rplN).</text>
</comment>
<dbReference type="GO" id="GO:0005737">
    <property type="term" value="C:cytoplasm"/>
    <property type="evidence" value="ECO:0007669"/>
    <property type="project" value="UniProtKB-SubCell"/>
</dbReference>
<dbReference type="GO" id="GO:0017148">
    <property type="term" value="P:negative regulation of translation"/>
    <property type="evidence" value="ECO:0007669"/>
    <property type="project" value="UniProtKB-UniRule"/>
</dbReference>
<dbReference type="eggNOG" id="COG0799">
    <property type="taxonomic scope" value="Bacteria"/>
</dbReference>
<dbReference type="Pfam" id="PF02410">
    <property type="entry name" value="RsfS"/>
    <property type="match status" value="1"/>
</dbReference>
<evidence type="ECO:0000313" key="4">
    <source>
        <dbReference type="Proteomes" id="UP000000723"/>
    </source>
</evidence>
<reference evidence="4" key="1">
    <citation type="journal article" date="2008" name="Science">
        <title>Genome of an endosymbiont coupling N2 fixation to cellulolysis within RT protist cells in termite gut.</title>
        <authorList>
            <person name="Hongoh Y."/>
            <person name="Sharma V.K."/>
            <person name="Prakash T."/>
            <person name="Noda S."/>
            <person name="Toh H."/>
            <person name="Taylor T.D."/>
            <person name="Kudo T."/>
            <person name="Sakaki Y."/>
            <person name="Toyoda A."/>
            <person name="Hattori M."/>
            <person name="Ohkuma M."/>
        </authorList>
    </citation>
    <scope>NUCLEOTIDE SEQUENCE [LARGE SCALE GENOMIC DNA]</scope>
</reference>
<organism evidence="3 4">
    <name type="scientific">Azobacteroides pseudotrichonymphae genomovar. CFP2</name>
    <dbReference type="NCBI Taxonomy" id="511995"/>
    <lineage>
        <taxon>Bacteria</taxon>
        <taxon>Pseudomonadati</taxon>
        <taxon>Bacteroidota</taxon>
        <taxon>Bacteroidia</taxon>
        <taxon>Bacteroidales</taxon>
        <taxon>Candidatus Azobacteroides</taxon>
    </lineage>
</organism>
<keyword evidence="2" id="KW-0810">Translation regulation</keyword>
<dbReference type="InterPro" id="IPR004394">
    <property type="entry name" value="Iojap/RsfS/C7orf30"/>
</dbReference>
<comment type="function">
    <text evidence="2">Functions as a ribosomal silencing factor. Interacts with ribosomal protein uL14 (rplN), blocking formation of intersubunit bridge B8. Prevents association of the 30S and 50S ribosomal subunits and the formation of functional ribosomes, thus repressing translation.</text>
</comment>
<keyword evidence="4" id="KW-1185">Reference proteome</keyword>
<dbReference type="STRING" id="511995.CFPG_586"/>
<dbReference type="NCBIfam" id="TIGR00090">
    <property type="entry name" value="rsfS_iojap_ybeB"/>
    <property type="match status" value="1"/>
</dbReference>
<dbReference type="HOGENOM" id="CLU_092688_2_2_10"/>
<dbReference type="PANTHER" id="PTHR21043">
    <property type="entry name" value="IOJAP SUPERFAMILY ORTHOLOG"/>
    <property type="match status" value="1"/>
</dbReference>
<dbReference type="InterPro" id="IPR043519">
    <property type="entry name" value="NT_sf"/>
</dbReference>
<dbReference type="PANTHER" id="PTHR21043:SF0">
    <property type="entry name" value="MITOCHONDRIAL ASSEMBLY OF RIBOSOMAL LARGE SUBUNIT PROTEIN 1"/>
    <property type="match status" value="1"/>
</dbReference>
<comment type="similarity">
    <text evidence="1 2">Belongs to the Iojap/RsfS family.</text>
</comment>
<dbReference type="SUPFAM" id="SSF81301">
    <property type="entry name" value="Nucleotidyltransferase"/>
    <property type="match status" value="1"/>
</dbReference>
<dbReference type="HAMAP" id="MF_01477">
    <property type="entry name" value="Iojap_RsfS"/>
    <property type="match status" value="1"/>
</dbReference>
<dbReference type="GO" id="GO:0090071">
    <property type="term" value="P:negative regulation of ribosome biogenesis"/>
    <property type="evidence" value="ECO:0007669"/>
    <property type="project" value="UniProtKB-UniRule"/>
</dbReference>
<evidence type="ECO:0000313" key="3">
    <source>
        <dbReference type="EMBL" id="BAG83849.1"/>
    </source>
</evidence>
<sequence>MDEKDNSLIKINIILKALKNKKGKKITVLDLTKLENSICEYLIIAQGNIPNQVLALCDSVWNLVYSCLQERPLGAVGMKEAKWIVTDYGTIMLHLFIPEFRVYYDLENLWANANIIEIPDML</sequence>
<dbReference type="Gene3D" id="3.30.460.10">
    <property type="entry name" value="Beta Polymerase, domain 2"/>
    <property type="match status" value="1"/>
</dbReference>
<dbReference type="RefSeq" id="WP_012573609.1">
    <property type="nucleotide sequence ID" value="NC_011565.1"/>
</dbReference>
<evidence type="ECO:0000256" key="2">
    <source>
        <dbReference type="HAMAP-Rule" id="MF_01477"/>
    </source>
</evidence>
<evidence type="ECO:0000256" key="1">
    <source>
        <dbReference type="ARBA" id="ARBA00010574"/>
    </source>
</evidence>